<keyword evidence="3" id="KW-1185">Reference proteome</keyword>
<comment type="caution">
    <text evidence="2">The sequence shown here is derived from an EMBL/GenBank/DDBJ whole genome shotgun (WGS) entry which is preliminary data.</text>
</comment>
<evidence type="ECO:0000256" key="1">
    <source>
        <dbReference type="SAM" id="Phobius"/>
    </source>
</evidence>
<evidence type="ECO:0000313" key="3">
    <source>
        <dbReference type="Proteomes" id="UP000827986"/>
    </source>
</evidence>
<name>A0A9D4BA37_9SAUR</name>
<keyword evidence="1" id="KW-0812">Transmembrane</keyword>
<dbReference type="Proteomes" id="UP000827986">
    <property type="component" value="Unassembled WGS sequence"/>
</dbReference>
<reference evidence="2" key="1">
    <citation type="submission" date="2021-09" db="EMBL/GenBank/DDBJ databases">
        <title>The genome of Mauremys mutica provides insights into the evolution of semi-aquatic lifestyle.</title>
        <authorList>
            <person name="Gong S."/>
            <person name="Gao Y."/>
        </authorList>
    </citation>
    <scope>NUCLEOTIDE SEQUENCE</scope>
    <source>
        <strain evidence="2">MM-2020</strain>
        <tissue evidence="2">Muscle</tissue>
    </source>
</reference>
<keyword evidence="1" id="KW-0472">Membrane</keyword>
<evidence type="ECO:0000313" key="2">
    <source>
        <dbReference type="EMBL" id="KAH1185564.1"/>
    </source>
</evidence>
<dbReference type="EMBL" id="JAHDVG010000463">
    <property type="protein sequence ID" value="KAH1185564.1"/>
    <property type="molecule type" value="Genomic_DNA"/>
</dbReference>
<gene>
    <name evidence="2" type="ORF">KIL84_018313</name>
</gene>
<feature type="transmembrane region" description="Helical" evidence="1">
    <location>
        <begin position="21"/>
        <end position="42"/>
    </location>
</feature>
<proteinExistence type="predicted"/>
<dbReference type="AlphaFoldDB" id="A0A9D4BA37"/>
<sequence>MAPSPRTSSRKDANALPSMSSTFWAIMILASLLIAYCTTFILPSATNNPLAPAHTPTISDSGTIIDSSTGFSTNLGTALGNVLSTADMPNFHAGTVVDVNYGAGADGPSIFSGTDKRISTGSSHCTNDGTIT</sequence>
<organism evidence="2 3">
    <name type="scientific">Mauremys mutica</name>
    <name type="common">yellowpond turtle</name>
    <dbReference type="NCBI Taxonomy" id="74926"/>
    <lineage>
        <taxon>Eukaryota</taxon>
        <taxon>Metazoa</taxon>
        <taxon>Chordata</taxon>
        <taxon>Craniata</taxon>
        <taxon>Vertebrata</taxon>
        <taxon>Euteleostomi</taxon>
        <taxon>Archelosauria</taxon>
        <taxon>Testudinata</taxon>
        <taxon>Testudines</taxon>
        <taxon>Cryptodira</taxon>
        <taxon>Durocryptodira</taxon>
        <taxon>Testudinoidea</taxon>
        <taxon>Geoemydidae</taxon>
        <taxon>Geoemydinae</taxon>
        <taxon>Mauremys</taxon>
    </lineage>
</organism>
<keyword evidence="1" id="KW-1133">Transmembrane helix</keyword>
<protein>
    <submittedName>
        <fullName evidence="2">Uncharacterized protein</fullName>
    </submittedName>
</protein>
<accession>A0A9D4BA37</accession>